<dbReference type="PANTHER" id="PTHR43097">
    <property type="entry name" value="GLUTAMINE-TRNA LIGASE"/>
    <property type="match status" value="1"/>
</dbReference>
<dbReference type="EC" id="6.1.1.17" evidence="3"/>
<comment type="subcellular location">
    <subcellularLocation>
        <location evidence="1">Cytoplasm</location>
    </subcellularLocation>
</comment>
<accession>A0A7S1Z142</accession>
<keyword evidence="9 13" id="KW-0648">Protein biosynthesis</keyword>
<dbReference type="GO" id="GO:0005524">
    <property type="term" value="F:ATP binding"/>
    <property type="evidence" value="ECO:0007669"/>
    <property type="project" value="UniProtKB-KW"/>
</dbReference>
<evidence type="ECO:0000256" key="7">
    <source>
        <dbReference type="ARBA" id="ARBA00022840"/>
    </source>
</evidence>
<sequence length="910" mass="99390">MSSEGNAVAAPDLEQLKTKVEALAEKVVSLKSSGADKDVIGATVKELVDSKREYANANGGIGVDGKKWEEPMSKSERKKKEKEEKKKKMEAEAAAAAGGATNEVSAENAAKKAAKKAEAKAKKAALKAAAAAGGGGGGGKAPAAAAPAAAKAAAKKTSAAKIPPTTSLSTSKLPPHNLAINPNHSLNDRPLVALTVAVLTGAIVELNLVSDHTRPNSALGLPSGGEVVGDLAMARYIARTWSSSQSNMGQLILGADDASSQSAIDQFVDYALIMSKKDEASRIKGIAMPLNRILVNQTFVASATSITLADIALYAGLGFPSQHAAKVALNKALSGGNNNGILRWLNVLTSHPAIRQATQLAVGITGNDEAVFDEDEYTKLEPLVAGMNALEGATPGQVVTRFPPEPSGYLHVGHAKACLLNDYYARRYRGRLILRFDDTNPSKEKEEYQASIIEDLAKLGVKPDVVTFTSDYFPTIRGYAERLIEAGNAFMDDTPQEQMQQERMDRLESVHRNQTVKETMDKFKLMCSGKAEGAKWCLRAKIDMSSVNGTMRDPVLFRQNAATAHHRSGTMYKAYPTYDLACPIVDSLEGVTHALRTTEYNDRDEQYRWIQKTLDLRPTRIHSFARMNFMYTVLSKRKLTWFVENGYVTGWDDARFPTVRGVVRRGIDIGSLRNFMCSQGASRRVVNMEWNKFWAENKQEIDKRAKRFMAIDKENHVKLTVTNGPDVETRSFASADCHPKDPSIGKRIVRLAKEVLLEAVDADGIVEGEEIVLMRWGVVKITKVDGGLEGTYLPDGDFKAAKRKLSWIASVAENTPCVLTEFDNLIIKEKLEEDDKFEDNINPDTLATSDAIGDAGLKALKENDIIQLERRGYYRVDRPYVNETKPLILYMIPDGKAKAMSGLKGKLAHR</sequence>
<dbReference type="InterPro" id="IPR020056">
    <property type="entry name" value="Rbsml_bL25/Gln-tRNA_synth_N"/>
</dbReference>
<proteinExistence type="inferred from homology"/>
<dbReference type="SUPFAM" id="SSF50715">
    <property type="entry name" value="Ribosomal protein L25-like"/>
    <property type="match status" value="1"/>
</dbReference>
<dbReference type="PROSITE" id="PS00178">
    <property type="entry name" value="AA_TRNA_LIGASE_I"/>
    <property type="match status" value="1"/>
</dbReference>
<evidence type="ECO:0000256" key="13">
    <source>
        <dbReference type="RuleBase" id="RU363037"/>
    </source>
</evidence>
<dbReference type="Gene3D" id="1.20.1050.130">
    <property type="match status" value="1"/>
</dbReference>
<dbReference type="PRINTS" id="PR00987">
    <property type="entry name" value="TRNASYNTHGLU"/>
</dbReference>
<dbReference type="InterPro" id="IPR011035">
    <property type="entry name" value="Ribosomal_bL25/Gln-tRNA_synth"/>
</dbReference>
<evidence type="ECO:0000259" key="15">
    <source>
        <dbReference type="SMART" id="SM00991"/>
    </source>
</evidence>
<dbReference type="GO" id="GO:0005829">
    <property type="term" value="C:cytosol"/>
    <property type="evidence" value="ECO:0007669"/>
    <property type="project" value="TreeGrafter"/>
</dbReference>
<dbReference type="InterPro" id="IPR001412">
    <property type="entry name" value="aa-tRNA-synth_I_CS"/>
</dbReference>
<evidence type="ECO:0000256" key="6">
    <source>
        <dbReference type="ARBA" id="ARBA00022741"/>
    </source>
</evidence>
<evidence type="ECO:0000256" key="3">
    <source>
        <dbReference type="ARBA" id="ARBA00012835"/>
    </source>
</evidence>
<keyword evidence="6 13" id="KW-0547">Nucleotide-binding</keyword>
<dbReference type="GO" id="GO:0004818">
    <property type="term" value="F:glutamate-tRNA ligase activity"/>
    <property type="evidence" value="ECO:0007669"/>
    <property type="project" value="UniProtKB-EC"/>
</dbReference>
<dbReference type="InterPro" id="IPR020058">
    <property type="entry name" value="Glu/Gln-tRNA-synth_Ib_cat-dom"/>
</dbReference>
<dbReference type="InterPro" id="IPR000738">
    <property type="entry name" value="WHEP-TRS_dom"/>
</dbReference>
<gene>
    <name evidence="16" type="ORF">DBRI1063_LOCUS8501</name>
</gene>
<evidence type="ECO:0000256" key="11">
    <source>
        <dbReference type="ARBA" id="ARBA00030865"/>
    </source>
</evidence>
<dbReference type="SUPFAM" id="SSF47616">
    <property type="entry name" value="GST C-terminal domain-like"/>
    <property type="match status" value="1"/>
</dbReference>
<feature type="region of interest" description="Disordered" evidence="14">
    <location>
        <begin position="55"/>
        <end position="105"/>
    </location>
</feature>
<keyword evidence="8" id="KW-0694">RNA-binding</keyword>
<dbReference type="GO" id="GO:0017101">
    <property type="term" value="C:aminoacyl-tRNA synthetase multienzyme complex"/>
    <property type="evidence" value="ECO:0007669"/>
    <property type="project" value="UniProtKB-ARBA"/>
</dbReference>
<dbReference type="EMBL" id="HBGN01013290">
    <property type="protein sequence ID" value="CAD9325209.1"/>
    <property type="molecule type" value="Transcribed_RNA"/>
</dbReference>
<dbReference type="Gene3D" id="1.10.287.10">
    <property type="entry name" value="S15/NS1, RNA-binding"/>
    <property type="match status" value="1"/>
</dbReference>
<dbReference type="GO" id="GO:0017102">
    <property type="term" value="C:methionyl glutamyl tRNA synthetase complex"/>
    <property type="evidence" value="ECO:0007669"/>
    <property type="project" value="TreeGrafter"/>
</dbReference>
<name>A0A7S1Z142_9STRA</name>
<dbReference type="SMART" id="SM00991">
    <property type="entry name" value="WHEP-TRS"/>
    <property type="match status" value="1"/>
</dbReference>
<dbReference type="Pfam" id="PF20974">
    <property type="entry name" value="tRNA-synt_1c_C2"/>
    <property type="match status" value="1"/>
</dbReference>
<dbReference type="InterPro" id="IPR014729">
    <property type="entry name" value="Rossmann-like_a/b/a_fold"/>
</dbReference>
<dbReference type="GO" id="GO:0006424">
    <property type="term" value="P:glutamyl-tRNA aminoacylation"/>
    <property type="evidence" value="ECO:0007669"/>
    <property type="project" value="InterPro"/>
</dbReference>
<keyword evidence="7 13" id="KW-0067">ATP-binding</keyword>
<reference evidence="16" key="1">
    <citation type="submission" date="2021-01" db="EMBL/GenBank/DDBJ databases">
        <authorList>
            <person name="Corre E."/>
            <person name="Pelletier E."/>
            <person name="Niang G."/>
            <person name="Scheremetjew M."/>
            <person name="Finn R."/>
            <person name="Kale V."/>
            <person name="Holt S."/>
            <person name="Cochrane G."/>
            <person name="Meng A."/>
            <person name="Brown T."/>
            <person name="Cohen L."/>
        </authorList>
    </citation>
    <scope>NUCLEOTIDE SEQUENCE</scope>
    <source>
        <strain evidence="16">Pop2</strain>
    </source>
</reference>
<dbReference type="GO" id="GO:0003723">
    <property type="term" value="F:RNA binding"/>
    <property type="evidence" value="ECO:0007669"/>
    <property type="project" value="UniProtKB-KW"/>
</dbReference>
<dbReference type="PANTHER" id="PTHR43097:SF5">
    <property type="entry name" value="GLUTAMATE--TRNA LIGASE"/>
    <property type="match status" value="1"/>
</dbReference>
<comment type="similarity">
    <text evidence="2">Belongs to the class-I aminoacyl-tRNA synthetase family. Glutamate--tRNA ligase type 2 subfamily.</text>
</comment>
<evidence type="ECO:0000256" key="12">
    <source>
        <dbReference type="ARBA" id="ARBA00048351"/>
    </source>
</evidence>
<dbReference type="InterPro" id="IPR050132">
    <property type="entry name" value="Gln/Glu-tRNA_Ligase"/>
</dbReference>
<evidence type="ECO:0000256" key="2">
    <source>
        <dbReference type="ARBA" id="ARBA00008927"/>
    </source>
</evidence>
<keyword evidence="5 13" id="KW-0436">Ligase</keyword>
<feature type="compositionally biased region" description="Basic and acidic residues" evidence="14">
    <location>
        <begin position="81"/>
        <end position="91"/>
    </location>
</feature>
<dbReference type="InterPro" id="IPR036282">
    <property type="entry name" value="Glutathione-S-Trfase_C_sf"/>
</dbReference>
<dbReference type="InterPro" id="IPR004526">
    <property type="entry name" value="Glu-tRNA-synth_arc/euk"/>
</dbReference>
<feature type="compositionally biased region" description="Basic and acidic residues" evidence="14">
    <location>
        <begin position="64"/>
        <end position="75"/>
    </location>
</feature>
<feature type="domain" description="WHEP-TRS" evidence="15">
    <location>
        <begin position="16"/>
        <end position="78"/>
    </location>
</feature>
<keyword evidence="10 13" id="KW-0030">Aminoacyl-tRNA synthetase</keyword>
<dbReference type="InterPro" id="IPR049437">
    <property type="entry name" value="tRNA-synt_1c_C2"/>
</dbReference>
<evidence type="ECO:0000256" key="1">
    <source>
        <dbReference type="ARBA" id="ARBA00004496"/>
    </source>
</evidence>
<evidence type="ECO:0000256" key="8">
    <source>
        <dbReference type="ARBA" id="ARBA00022884"/>
    </source>
</evidence>
<dbReference type="AlphaFoldDB" id="A0A7S1Z142"/>
<evidence type="ECO:0000256" key="4">
    <source>
        <dbReference type="ARBA" id="ARBA00022490"/>
    </source>
</evidence>
<evidence type="ECO:0000256" key="14">
    <source>
        <dbReference type="SAM" id="MobiDB-lite"/>
    </source>
</evidence>
<dbReference type="FunFam" id="3.40.50.620:FF:000037">
    <property type="entry name" value="Glutamine--tRNA ligase cytoplasmic"/>
    <property type="match status" value="1"/>
</dbReference>
<dbReference type="Gene3D" id="2.40.240.10">
    <property type="entry name" value="Ribosomal Protein L25, Chain P"/>
    <property type="match status" value="2"/>
</dbReference>
<dbReference type="FunFam" id="2.40.240.10:FF:000004">
    <property type="entry name" value="Glutamyl-tRNA synthetase, cytoplasmic"/>
    <property type="match status" value="1"/>
</dbReference>
<dbReference type="Pfam" id="PF00749">
    <property type="entry name" value="tRNA-synt_1c"/>
    <property type="match status" value="1"/>
</dbReference>
<dbReference type="SUPFAM" id="SSF52374">
    <property type="entry name" value="Nucleotidylyl transferase"/>
    <property type="match status" value="1"/>
</dbReference>
<evidence type="ECO:0000256" key="5">
    <source>
        <dbReference type="ARBA" id="ARBA00022598"/>
    </source>
</evidence>
<protein>
    <recommendedName>
        <fullName evidence="3">glutamate--tRNA ligase</fullName>
        <ecNumber evidence="3">6.1.1.17</ecNumber>
    </recommendedName>
    <alternativeName>
        <fullName evidence="11">Glutamyl-tRNA synthetase</fullName>
    </alternativeName>
</protein>
<dbReference type="InterPro" id="IPR000924">
    <property type="entry name" value="Glu/Gln-tRNA-synth"/>
</dbReference>
<feature type="region of interest" description="Disordered" evidence="14">
    <location>
        <begin position="156"/>
        <end position="185"/>
    </location>
</feature>
<dbReference type="SUPFAM" id="SSF47060">
    <property type="entry name" value="S15/NS1 RNA-binding domain"/>
    <property type="match status" value="1"/>
</dbReference>
<dbReference type="HAMAP" id="MF_02076">
    <property type="entry name" value="Glu_tRNA_synth_type2"/>
    <property type="match status" value="1"/>
</dbReference>
<dbReference type="InterPro" id="IPR009068">
    <property type="entry name" value="uS15_NS1_RNA-bd_sf"/>
</dbReference>
<dbReference type="Gene3D" id="3.40.50.620">
    <property type="entry name" value="HUPs"/>
    <property type="match status" value="1"/>
</dbReference>
<comment type="catalytic activity">
    <reaction evidence="12">
        <text>tRNA(Glu) + L-glutamate + ATP = L-glutamyl-tRNA(Glu) + AMP + diphosphate</text>
        <dbReference type="Rhea" id="RHEA:23540"/>
        <dbReference type="Rhea" id="RHEA-COMP:9663"/>
        <dbReference type="Rhea" id="RHEA-COMP:9680"/>
        <dbReference type="ChEBI" id="CHEBI:29985"/>
        <dbReference type="ChEBI" id="CHEBI:30616"/>
        <dbReference type="ChEBI" id="CHEBI:33019"/>
        <dbReference type="ChEBI" id="CHEBI:78442"/>
        <dbReference type="ChEBI" id="CHEBI:78520"/>
        <dbReference type="ChEBI" id="CHEBI:456215"/>
        <dbReference type="EC" id="6.1.1.17"/>
    </reaction>
</comment>
<evidence type="ECO:0000313" key="16">
    <source>
        <dbReference type="EMBL" id="CAD9325209.1"/>
    </source>
</evidence>
<dbReference type="InterPro" id="IPR020059">
    <property type="entry name" value="Glu/Gln-tRNA-synth_Ib_codon-bd"/>
</dbReference>
<organism evidence="16">
    <name type="scientific">Ditylum brightwellii</name>
    <dbReference type="NCBI Taxonomy" id="49249"/>
    <lineage>
        <taxon>Eukaryota</taxon>
        <taxon>Sar</taxon>
        <taxon>Stramenopiles</taxon>
        <taxon>Ochrophyta</taxon>
        <taxon>Bacillariophyta</taxon>
        <taxon>Mediophyceae</taxon>
        <taxon>Lithodesmiophycidae</taxon>
        <taxon>Lithodesmiales</taxon>
        <taxon>Lithodesmiaceae</taxon>
        <taxon>Ditylum</taxon>
    </lineage>
</organism>
<dbReference type="NCBIfam" id="TIGR00463">
    <property type="entry name" value="gltX_arch"/>
    <property type="match status" value="1"/>
</dbReference>
<dbReference type="Pfam" id="PF03950">
    <property type="entry name" value="tRNA-synt_1c_C"/>
    <property type="match status" value="1"/>
</dbReference>
<keyword evidence="4" id="KW-0963">Cytoplasm</keyword>
<evidence type="ECO:0000256" key="10">
    <source>
        <dbReference type="ARBA" id="ARBA00023146"/>
    </source>
</evidence>
<evidence type="ECO:0000256" key="9">
    <source>
        <dbReference type="ARBA" id="ARBA00022917"/>
    </source>
</evidence>